<dbReference type="InterPro" id="IPR007405">
    <property type="entry name" value="Phage_KVP40_Orf299"/>
</dbReference>
<protein>
    <submittedName>
        <fullName evidence="1">Ribonuclease H-like YkuK family protein</fullName>
    </submittedName>
</protein>
<reference evidence="1" key="2">
    <citation type="submission" date="2021-04" db="EMBL/GenBank/DDBJ databases">
        <authorList>
            <person name="Dong X."/>
        </authorList>
    </citation>
    <scope>NUCLEOTIDE SEQUENCE</scope>
    <source>
        <strain evidence="1">ZWT</strain>
    </source>
</reference>
<dbReference type="Pfam" id="PF04308">
    <property type="entry name" value="RNaseH_like"/>
    <property type="match status" value="1"/>
</dbReference>
<dbReference type="AlphaFoldDB" id="A0A9J6NV33"/>
<proteinExistence type="predicted"/>
<reference evidence="1" key="1">
    <citation type="journal article" date="2021" name="mSystems">
        <title>Bacteria and Archaea Synergistically Convert Glycine Betaine to Biogenic Methane in the Formosa Cold Seep of the South China Sea.</title>
        <authorList>
            <person name="Li L."/>
            <person name="Zhang W."/>
            <person name="Zhang S."/>
            <person name="Song L."/>
            <person name="Sun Q."/>
            <person name="Zhang H."/>
            <person name="Xiang H."/>
            <person name="Dong X."/>
        </authorList>
    </citation>
    <scope>NUCLEOTIDE SEQUENCE</scope>
    <source>
        <strain evidence="1">ZWT</strain>
    </source>
</reference>
<evidence type="ECO:0000313" key="2">
    <source>
        <dbReference type="Proteomes" id="UP001056429"/>
    </source>
</evidence>
<dbReference type="EMBL" id="JAGSOJ010000001">
    <property type="protein sequence ID" value="MCM1988338.1"/>
    <property type="molecule type" value="Genomic_DNA"/>
</dbReference>
<sequence>MKSITYGEIDFNQVCNKIRIYIEKDMHSDYVISVGTDSQSVNGVTRMVSVISVIRKTKGGIFFYDITNVKKIYDLRQKLFTETQYSLDLALKVKEFIKKNHINSSFEVHIDMGYNGETNCLIKEIKGWVIGLGFKCCMKPDSYTSSTIADKISKKKYKVS</sequence>
<comment type="caution">
    <text evidence="1">The sequence shown here is derived from an EMBL/GenBank/DDBJ whole genome shotgun (WGS) entry which is preliminary data.</text>
</comment>
<gene>
    <name evidence="1" type="ORF">KDK92_01190</name>
</gene>
<dbReference type="PANTHER" id="PTHR39961">
    <property type="entry name" value="HYPOTHETICAL CYTOSOLIC PROTEIN"/>
    <property type="match status" value="1"/>
</dbReference>
<organism evidence="1 2">
    <name type="scientific">Oceanirhabdus seepicola</name>
    <dbReference type="NCBI Taxonomy" id="2828781"/>
    <lineage>
        <taxon>Bacteria</taxon>
        <taxon>Bacillati</taxon>
        <taxon>Bacillota</taxon>
        <taxon>Clostridia</taxon>
        <taxon>Eubacteriales</taxon>
        <taxon>Clostridiaceae</taxon>
        <taxon>Oceanirhabdus</taxon>
    </lineage>
</organism>
<dbReference type="RefSeq" id="WP_250857209.1">
    <property type="nucleotide sequence ID" value="NZ_JAGSOJ010000001.1"/>
</dbReference>
<dbReference type="Proteomes" id="UP001056429">
    <property type="component" value="Unassembled WGS sequence"/>
</dbReference>
<dbReference type="PANTHER" id="PTHR39961:SF1">
    <property type="entry name" value="DUF458 DOMAIN-CONTAINING PROTEIN"/>
    <property type="match status" value="1"/>
</dbReference>
<accession>A0A9J6NV33</accession>
<evidence type="ECO:0000313" key="1">
    <source>
        <dbReference type="EMBL" id="MCM1988338.1"/>
    </source>
</evidence>
<keyword evidence="2" id="KW-1185">Reference proteome</keyword>
<name>A0A9J6NV33_9CLOT</name>